<proteinExistence type="predicted"/>
<feature type="region of interest" description="Disordered" evidence="1">
    <location>
        <begin position="1085"/>
        <end position="1113"/>
    </location>
</feature>
<feature type="region of interest" description="Disordered" evidence="1">
    <location>
        <begin position="1043"/>
        <end position="1073"/>
    </location>
</feature>
<feature type="compositionally biased region" description="Acidic residues" evidence="1">
    <location>
        <begin position="343"/>
        <end position="356"/>
    </location>
</feature>
<feature type="compositionally biased region" description="Polar residues" evidence="1">
    <location>
        <begin position="15"/>
        <end position="25"/>
    </location>
</feature>
<evidence type="ECO:0000313" key="2">
    <source>
        <dbReference type="EMBL" id="RKP09164.1"/>
    </source>
</evidence>
<feature type="compositionally biased region" description="Polar residues" evidence="1">
    <location>
        <begin position="1085"/>
        <end position="1102"/>
    </location>
</feature>
<dbReference type="EMBL" id="KZ992536">
    <property type="protein sequence ID" value="RKP09164.1"/>
    <property type="molecule type" value="Genomic_DNA"/>
</dbReference>
<reference evidence="3" key="1">
    <citation type="journal article" date="2018" name="Nat. Microbiol.">
        <title>Leveraging single-cell genomics to expand the fungal tree of life.</title>
        <authorList>
            <person name="Ahrendt S.R."/>
            <person name="Quandt C.A."/>
            <person name="Ciobanu D."/>
            <person name="Clum A."/>
            <person name="Salamov A."/>
            <person name="Andreopoulos B."/>
            <person name="Cheng J.F."/>
            <person name="Woyke T."/>
            <person name="Pelin A."/>
            <person name="Henrissat B."/>
            <person name="Reynolds N.K."/>
            <person name="Benny G.L."/>
            <person name="Smith M.E."/>
            <person name="James T.Y."/>
            <person name="Grigoriev I.V."/>
        </authorList>
    </citation>
    <scope>NUCLEOTIDE SEQUENCE [LARGE SCALE GENOMIC DNA]</scope>
    <source>
        <strain evidence="3">RSA 1356</strain>
    </source>
</reference>
<evidence type="ECO:0000256" key="1">
    <source>
        <dbReference type="SAM" id="MobiDB-lite"/>
    </source>
</evidence>
<feature type="region of interest" description="Disordered" evidence="1">
    <location>
        <begin position="331"/>
        <end position="371"/>
    </location>
</feature>
<keyword evidence="3" id="KW-1185">Reference proteome</keyword>
<dbReference type="OrthoDB" id="5588689at2759"/>
<feature type="compositionally biased region" description="Low complexity" evidence="1">
    <location>
        <begin position="1063"/>
        <end position="1073"/>
    </location>
</feature>
<feature type="region of interest" description="Disordered" evidence="1">
    <location>
        <begin position="1"/>
        <end position="32"/>
    </location>
</feature>
<name>A0A4P9XSP4_9FUNG</name>
<feature type="region of interest" description="Disordered" evidence="1">
    <location>
        <begin position="1407"/>
        <end position="1426"/>
    </location>
</feature>
<feature type="region of interest" description="Disordered" evidence="1">
    <location>
        <begin position="1435"/>
        <end position="1478"/>
    </location>
</feature>
<evidence type="ECO:0000313" key="3">
    <source>
        <dbReference type="Proteomes" id="UP000271241"/>
    </source>
</evidence>
<gene>
    <name evidence="2" type="ORF">THASP1DRAFT_29044</name>
</gene>
<accession>A0A4P9XSP4</accession>
<sequence>MLPAHGARSRRSRSIGEQSVDTSFHSDGGYSEGGYSDAESLMSVSTRRLSIASNIDAPVDNSHYGQRSLSLVITNRHPVLELRSLRQCILSGVITCGRQPATSLSSGERRETVYASEQISRSNPQREETRGALIYQLRGRRGMPLSRRLFLFVAWSVPGKGPCSCVMHVIEADHATFPEDACELRGQFRRLTRQRMGGRGGARIKRRRGGTYPSAKRGGSTTGAHSDGEAISRSKSRVSTISSASHRDKKQKQFRERFRYVLTEDVLTFTTVCWLEIAPDKVDLRVEVYEELVEQYPNPSMMSKVVAPIWLEPIGDEGEDGDELVATENAHDMFDNGENGDLSSDEDDDDEEDDEGGAGLDGTRKKGAGLRRDNTLSERMFRHVTVTIRNRHRGLMLVGPQLDTRRGRCQNQPESSIQANGEDMTCVFRSGVLGATGIKGCLVYQLMPRDVNAAMTITQRVYLAVAWDVHASLAAESKSNGIVDNTHGRRLRAYLVTVDRPRFPHDRAERDRFFRLIYAELAGSGDGYRGARWCGELGVERFTCRIKPLLSGDSSRRTTTGIMAEFRPMQSSRVSGRLPLYLPPELFVFSSSTAALKVREVIQQRHTVMESERRSSSGVMVVLLENRHRFTTLQLCSYEKNVYTGERMQGMIPQIGSEEYEVATLLVDQIYKRQQEAMLGRMRTIFGHTLYEIVDTSLPTGESLYTSRNTSSPFPLSSPTSTMSATLDRSRKESRFLLIGWLKQVHRDIQVAIVIFRAVHSLEASIDGLPEAPTFRQYLYNTFISYAHTGTGMWKRGFDTGRPYNDQTAIDNPARSKTVMLGTAPLQRIMVDGYLGMGQTPVLTVTLGKMENTQGLVDSHDFPLDNPVMRWPPRHIYLRVENKHNGVRLINGRLFSSGTRVVTEVDRHILPNAISTGVFAPDTGTVQAIGVLGFQLVSTDGNLLESAPYMVISWCVDCQRGKESLRVHADILQQRSVGYDGSLGALHTPDVLSRVMPRGGVFNEWVTESIALLDNQIPYRAGLRVWIDNAGCVHADAILSGKGSRSMHKSSSRRRGEQLQKMSHSSSYGSVVSSDNWHTSVITSTTGATSVTAQSRSVSSPGESIIRPPSSASTTMTHAWSECSVDNTSFMTTDPTELPEIPEIPAHFQGKIKQLQELQQQQYALQKQLDALRIQHEQRRAAPRPSLSLSLQSQLSSLRFHSPRFFTVQDGALKPPFGVLSPQQTLTSNVEIPALAADKSFEGCIMYLMDNAAAGQQAKYPPVPVGTFLVIGWRITHDNQRSFFASIAHIQDVMAEVKAPPTAGSNAPRYVIDMLINNTKGRGALFSQLSNARVQTAGKSLRQAFALADRGAVSVSATMTLDSTAQLQIVLSLLPMKVPEKIPEKISRPPADRKSLAPSYIKQSESISACSSPTLPASPSRNLPLDQFGVDQAKKSAPMLSPPSSAMPIPIPASDRQRKISDASSTGLPSEMGLSRSPLTTMSPPFRLAQPTMSSSLTSPSTVTMLFCMEQRHRHVYLQLLRRHDIRGICDQSPRDALGHGIDSFATFHSSTSLSGADQSVEGWAVYAVSRTSSTTIATGMYCLAVSWCASPIRQHSQYTTALFRLDGDTIPMDDAEWAMLLRGLTSYTGWRNVGKHVRHLYLFADDSRRVALTANMVLEPRMALHVGLTEWTDADIKPFDSTSAPIHPVSAKEFFHPLTLPAVSKPAPPPPTPPVVQPMVVSMQVRLSLDNSHPMFALKDGLLLVVDGQQVQRPPPLIPSGQSIDGRFSITWTVPVGENVTMAPLACLLLYEVTLPNSRPLPDRPHLIVGWRVSDNDEASVQASGKFGRERHFFARIIGEHLAREVVTLWTVTEPISPDDEQSLAAIYEKDRFFAQLSDTALRAAGVQSVERRVLASGHVLLTHASLTSEEAAVPATSLDMSSVNLALKVRIEESL</sequence>
<feature type="region of interest" description="Disordered" evidence="1">
    <location>
        <begin position="101"/>
        <end position="126"/>
    </location>
</feature>
<feature type="compositionally biased region" description="Polar residues" evidence="1">
    <location>
        <begin position="1407"/>
        <end position="1421"/>
    </location>
</feature>
<feature type="region of interest" description="Disordered" evidence="1">
    <location>
        <begin position="195"/>
        <end position="247"/>
    </location>
</feature>
<organism evidence="2 3">
    <name type="scientific">Thamnocephalis sphaerospora</name>
    <dbReference type="NCBI Taxonomy" id="78915"/>
    <lineage>
        <taxon>Eukaryota</taxon>
        <taxon>Fungi</taxon>
        <taxon>Fungi incertae sedis</taxon>
        <taxon>Zoopagomycota</taxon>
        <taxon>Zoopagomycotina</taxon>
        <taxon>Zoopagomycetes</taxon>
        <taxon>Zoopagales</taxon>
        <taxon>Sigmoideomycetaceae</taxon>
        <taxon>Thamnocephalis</taxon>
    </lineage>
</organism>
<feature type="compositionally biased region" description="Low complexity" evidence="1">
    <location>
        <begin position="1435"/>
        <end position="1454"/>
    </location>
</feature>
<dbReference type="Proteomes" id="UP000271241">
    <property type="component" value="Unassembled WGS sequence"/>
</dbReference>
<feature type="compositionally biased region" description="Low complexity" evidence="1">
    <location>
        <begin position="233"/>
        <end position="244"/>
    </location>
</feature>
<protein>
    <submittedName>
        <fullName evidence="2">Uncharacterized protein</fullName>
    </submittedName>
</protein>